<dbReference type="GO" id="GO:0032258">
    <property type="term" value="P:cytoplasm to vacuole targeting by the Cvt pathway"/>
    <property type="evidence" value="ECO:0007669"/>
    <property type="project" value="TreeGrafter"/>
</dbReference>
<dbReference type="GO" id="GO:0006891">
    <property type="term" value="P:intra-Golgi vesicle-mediated transport"/>
    <property type="evidence" value="ECO:0007669"/>
    <property type="project" value="TreeGrafter"/>
</dbReference>
<evidence type="ECO:0000256" key="6">
    <source>
        <dbReference type="ARBA" id="ARBA00023034"/>
    </source>
</evidence>
<dbReference type="EMBL" id="SWFS01000191">
    <property type="protein sequence ID" value="KAA8914921.1"/>
    <property type="molecule type" value="Genomic_DNA"/>
</dbReference>
<dbReference type="InterPro" id="IPR007255">
    <property type="entry name" value="COG8"/>
</dbReference>
<dbReference type="OrthoDB" id="1661054at2759"/>
<evidence type="ECO:0000256" key="8">
    <source>
        <dbReference type="ARBA" id="ARBA00031347"/>
    </source>
</evidence>
<evidence type="ECO:0000256" key="5">
    <source>
        <dbReference type="ARBA" id="ARBA00022927"/>
    </source>
</evidence>
<dbReference type="SUPFAM" id="SSF74788">
    <property type="entry name" value="Cullin repeat-like"/>
    <property type="match status" value="1"/>
</dbReference>
<organism evidence="9 10">
    <name type="scientific">Trichomonascus ciferrii</name>
    <dbReference type="NCBI Taxonomy" id="44093"/>
    <lineage>
        <taxon>Eukaryota</taxon>
        <taxon>Fungi</taxon>
        <taxon>Dikarya</taxon>
        <taxon>Ascomycota</taxon>
        <taxon>Saccharomycotina</taxon>
        <taxon>Dipodascomycetes</taxon>
        <taxon>Dipodascales</taxon>
        <taxon>Trichomonascaceae</taxon>
        <taxon>Trichomonascus</taxon>
        <taxon>Trichomonascus ciferrii complex</taxon>
    </lineage>
</organism>
<accession>A0A642V5S2</accession>
<evidence type="ECO:0000313" key="9">
    <source>
        <dbReference type="EMBL" id="KAA8914921.1"/>
    </source>
</evidence>
<evidence type="ECO:0000256" key="3">
    <source>
        <dbReference type="ARBA" id="ARBA00020983"/>
    </source>
</evidence>
<sequence>MSTDPLLDVLERYVPDEQRRYISTDWEDYLDHLRTLPRSSIASEKNYLETSHSSIKNTLVSLTQTSHRQFIDSTEAISAFTRLFDSFQNMAHSFSSDQLGALDSDIHQVSEIRTMHAQHEQGSGEAVMLLKNLEKIQDILELPSLAMACVRNGYYAEALDLASHARRLRVRYPNIKVIDQIQEDIGKVLNTMMVQLLKLLRQQVKLPTLIKIFSYLQRMHPFNSSEHNPSKQLQQLYFASRLHFIRGQLQTLTPFKTQSPEKYVKRYLEIYREHVFATIIGFKSIFPETEVSANQKLVAQFLRTTVTDLQTVVQEVVPEITDPATRNSLWLQVAYCSQSLGRVGGDFWPAIQGSVDCIDNSEWFEALRKQQDISSRLGQVI</sequence>
<keyword evidence="6" id="KW-0333">Golgi apparatus</keyword>
<dbReference type="Proteomes" id="UP000761534">
    <property type="component" value="Unassembled WGS sequence"/>
</dbReference>
<evidence type="ECO:0000256" key="2">
    <source>
        <dbReference type="ARBA" id="ARBA00006419"/>
    </source>
</evidence>
<gene>
    <name evidence="9" type="ORF">TRICI_002804</name>
</gene>
<keyword evidence="4" id="KW-0813">Transport</keyword>
<name>A0A642V5S2_9ASCO</name>
<dbReference type="GO" id="GO:0017119">
    <property type="term" value="C:Golgi transport complex"/>
    <property type="evidence" value="ECO:0007669"/>
    <property type="project" value="InterPro"/>
</dbReference>
<dbReference type="AlphaFoldDB" id="A0A642V5S2"/>
<comment type="similarity">
    <text evidence="2">Belongs to the COG8 family.</text>
</comment>
<keyword evidence="10" id="KW-1185">Reference proteome</keyword>
<dbReference type="VEuPathDB" id="FungiDB:TRICI_002804"/>
<evidence type="ECO:0000256" key="7">
    <source>
        <dbReference type="ARBA" id="ARBA00023136"/>
    </source>
</evidence>
<proteinExistence type="inferred from homology"/>
<keyword evidence="7" id="KW-0472">Membrane</keyword>
<evidence type="ECO:0000313" key="10">
    <source>
        <dbReference type="Proteomes" id="UP000761534"/>
    </source>
</evidence>
<dbReference type="InterPro" id="IPR016159">
    <property type="entry name" value="Cullin_repeat-like_dom_sf"/>
</dbReference>
<dbReference type="PANTHER" id="PTHR21311">
    <property type="entry name" value="CONSERVED OLIGOMERIC GOLGI COMPLEX COMPONENT 8"/>
    <property type="match status" value="1"/>
</dbReference>
<comment type="caution">
    <text evidence="9">The sequence shown here is derived from an EMBL/GenBank/DDBJ whole genome shotgun (WGS) entry which is preliminary data.</text>
</comment>
<dbReference type="GO" id="GO:0000139">
    <property type="term" value="C:Golgi membrane"/>
    <property type="evidence" value="ECO:0007669"/>
    <property type="project" value="UniProtKB-SubCell"/>
</dbReference>
<evidence type="ECO:0000256" key="4">
    <source>
        <dbReference type="ARBA" id="ARBA00022448"/>
    </source>
</evidence>
<protein>
    <recommendedName>
        <fullName evidence="3">Conserved oligomeric Golgi complex subunit 8</fullName>
    </recommendedName>
    <alternativeName>
        <fullName evidence="8">Component of oligomeric Golgi complex 8</fullName>
    </alternativeName>
</protein>
<comment type="subcellular location">
    <subcellularLocation>
        <location evidence="1">Golgi apparatus membrane</location>
        <topology evidence="1">Peripheral membrane protein</topology>
    </subcellularLocation>
</comment>
<reference evidence="9" key="1">
    <citation type="journal article" date="2019" name="G3 (Bethesda)">
        <title>Genome Assemblies of Two Rare Opportunistic Yeast Pathogens: Diutina rugosa (syn. Candida rugosa) and Trichomonascus ciferrii (syn. Candida ciferrii).</title>
        <authorList>
            <person name="Mixao V."/>
            <person name="Saus E."/>
            <person name="Hansen A.P."/>
            <person name="Lass-Florl C."/>
            <person name="Gabaldon T."/>
        </authorList>
    </citation>
    <scope>NUCLEOTIDE SEQUENCE</scope>
    <source>
        <strain evidence="9">CBS 4856</strain>
    </source>
</reference>
<keyword evidence="5" id="KW-0653">Protein transport</keyword>
<evidence type="ECO:0000256" key="1">
    <source>
        <dbReference type="ARBA" id="ARBA00004395"/>
    </source>
</evidence>
<dbReference type="Pfam" id="PF04124">
    <property type="entry name" value="Dor1"/>
    <property type="match status" value="1"/>
</dbReference>
<dbReference type="PANTHER" id="PTHR21311:SF0">
    <property type="entry name" value="CONSERVED OLIGOMERIC GOLGI COMPLEX SUBUNIT 8"/>
    <property type="match status" value="1"/>
</dbReference>